<gene>
    <name evidence="2" type="ORF">M9Y10_020220</name>
</gene>
<feature type="region of interest" description="Disordered" evidence="1">
    <location>
        <begin position="183"/>
        <end position="242"/>
    </location>
</feature>
<sequence>MQSIIKDFMNGVVSAYMTEVNKKNISGSITKKNLDISELEIFPDALLQHGVPLLVKKGTIKNISIQIPIKFKTEPVKITIDSVTILGSLCTHNPTREQIIDMKIHMINAYHFFRKRFKMLLGIMPKQSFLSIIRTIFSNIILDINHIHVQIEYPTGSIDTFDESNLDFSSSKFSLSKSSQRFSSSRQSDMKSSTQSMKEVDEEEETETQTIEEKSDNVDQEDSDTGSKSMNDNSNNSDDNDFLEESLDELSDSIDETTDQEPYTRRMSIYKNYGTVYCGSDDAKSGQTQRSKVTSIGITINKLLLHNPASIDNPSPYKITKEAVFTDLAIYMDVDQPSVDTSSNEKCEKELTDLYNSTKHNYILEPFSFSGLMKFEKGNPQLFFEPFIKTVMANIREEYIPAILELMKGVGTFQKKFAVAQIPKPSIDDPEAFWVYLHRCAVTKISTPTFDFSKNLNLLLKRMVYLKNYKKSDPKSKAIIKEMEETLDYSTIVAFRAAYLLAYKKRSGKTALITPLMTSKIKKIAMVDPVYIVTKLVRMMAMNFTGDSVSIALLRNTGEKHIVIDVKKPRFKFEKDLKDYIIHAVVSYVSIKHIKETEKVVFKSLDSNSIEMKANVKIPFLSYMNWSLSLEMTKNNYSLNLPGLLQLVTDLGLIELVRSSQSASKQKRNFELNVQIRSSALRIVGSQNNRAVQIAFDKLALQTDPTTLAQSFKLENSWISLIADNEAKVSSDFSLSGSIKGKDISLSIPLFSCAIPFNYIVVIDDFIHLVMGYRGLFRDAAFPKPDFNFKLDMKGLNVNIKIPNSNERVNLQIRNILFTLEKSKIKFLLSLVEMSKLFSLKNLSVTFDQASLKLKIAYIYAKVFMLLSLIPKDAFQMLQNSRKNDEIKSENSDASVKDYSEADDDSEESPPKPSTSLELPNIKISCGIEESDIDLALTSTERFNLNVKNIKAKVNKNLIKAGAMLNQWAFQNQTIAQQISFNAEILISKAFEIKIIVDNCNINLSKSLINYLLNVNMSSYEVAFPHELALKVSFVLNQMSISNDFVMKNFLADINLSNSKFDVSVGLDSVNSSFLKFVSKDVVKMKMDIEQKSLDLVVNLEDMTIFVIPLCDLISKLPAFIPSTPQIKLNLTLKPLLCNCVFGEDYLNINFNSPLTLKLDTMKGPIPYVDLDMSNFTIYLNNKEIIRLNSLKFSLTNKLIAEIPELYIKLSMLKIYKLLKMLTTIPIKKLMSSSQSSINLYEMPIESIVCKIPYIEVMMHQIKSRRSVLFILDDSEVNIKNTDKKTDLIASTTVHLNASDGFQTFSLAPEFRITCNGEFTETHNNCVLESPDPIKIEFSTHLLNQIIKNLTANEDTVEQPYAISNETGADVTIIVKGEEHLIESDEFLPNVHNFSQSDIKIKIGEIVNPIKIDSLASAISYPLFFGENHILVWMDTRKLQIRLLSPISLFNKSRTDLEIKYLDNEITLDDGETISLNYKIERLESIFVKTDDDDYTEINLNEQHVIKVDEKYVVVTRKRKEDSLHTTIEFTTPYYMKNELITDINVIVKNNQITLKPCENVPFPYFPPKSDCISFDIQDTTEIKGVHVDLQMNEWNDNKIFIPTADKEGKPFIIQFTLTNEKRISISSLIIFYNSISLPLVFGLSAKEKIMNVEKCYLNQMIPSFFPFQNTQTIWKRDNPIMVSPADTNSKKINVYIRTIYSTKWSEKPISMSNFNKLEDLMIPFDENKVCLAHFHVLSHSLQRPNTFIFFILPKFVINNLTNKTFSVNLFDGEGIEMPPNSCIPVTIIRNSYEFSIAVVQQQQQKSSAAASPKKKRTSSSSSSLTSSSSKRKRSEVFLPKKYLVYSHKVNLLKLTSQFIKVNSVESPVLLQLSTENEINFITILLNRTLPYLFVNKSKSKVIFIQKNTRDFAHTVMPNESLPFFIFDENMPTIIHCEIGNQIKFELDVNEPCFPLRINTNDDSHYHSHQKYYYYVDLSVTEGSTITLCNVDEDEIAVSRSSSSLNSSIASSHSNLNLAESASSFNLYDLLHSSQTETDFKFNFSFLSVLLITRNYKELLRLTLKDVAVNSAIRQRSVKNEITVGTIKVDDQDPYAIYPSVFQILSSNDKPAVVFKFESFGSYKYGGMEIQLQPITVRVDLSFVADVIGSLLYSENLIMHEHEVEKNSSVPEFTISEVSLSEFINNFMPKNKKYHINHIAIHPFTVRVSFKTATTRSDHPLQNSYHFNRLIELIPSLNDISISIEDKYVFRNLSGTTADIVLKIGNDIKKIILTQLSLRNIIHESSNYVVKTAKSIVNIRSRDASSPSLLRKTGSVLSVAEMALCHISSMLDVYTNQPPNIRTDETSLGALSWGVKSLCKSVGKGVDVLINEPKRRGNVNGKVNYCGYIEGAGVGIAKAAAFGMSGVCNFSASILSSTKRIFFTEKVSSIDRRELDPVLGMHAGEGEKLLWFNGSVSSNLIEVYTRSVYSLESQSLIKSVVNAEIDKENNSVTLTDDGQKKHVFNFEDITQAMPFYNIIQSQLLRKKIFGNSDNQLS</sequence>
<evidence type="ECO:0000313" key="2">
    <source>
        <dbReference type="EMBL" id="KAK8846214.1"/>
    </source>
</evidence>
<accession>A0ABR2HFJ9</accession>
<name>A0ABR2HFJ9_9EUKA</name>
<keyword evidence="3" id="KW-1185">Reference proteome</keyword>
<feature type="compositionally biased region" description="Low complexity" evidence="1">
    <location>
        <begin position="1819"/>
        <end position="1828"/>
    </location>
</feature>
<evidence type="ECO:0000256" key="1">
    <source>
        <dbReference type="SAM" id="MobiDB-lite"/>
    </source>
</evidence>
<feature type="region of interest" description="Disordered" evidence="1">
    <location>
        <begin position="1806"/>
        <end position="1828"/>
    </location>
</feature>
<evidence type="ECO:0008006" key="4">
    <source>
        <dbReference type="Google" id="ProtNLM"/>
    </source>
</evidence>
<dbReference type="EMBL" id="JAPFFF010000029">
    <property type="protein sequence ID" value="KAK8846214.1"/>
    <property type="molecule type" value="Genomic_DNA"/>
</dbReference>
<comment type="caution">
    <text evidence="2">The sequence shown here is derived from an EMBL/GenBank/DDBJ whole genome shotgun (WGS) entry which is preliminary data.</text>
</comment>
<dbReference type="Proteomes" id="UP001470230">
    <property type="component" value="Unassembled WGS sequence"/>
</dbReference>
<reference evidence="2 3" key="1">
    <citation type="submission" date="2024-04" db="EMBL/GenBank/DDBJ databases">
        <title>Tritrichomonas musculus Genome.</title>
        <authorList>
            <person name="Alves-Ferreira E."/>
            <person name="Grigg M."/>
            <person name="Lorenzi H."/>
            <person name="Galac M."/>
        </authorList>
    </citation>
    <scope>NUCLEOTIDE SEQUENCE [LARGE SCALE GENOMIC DNA]</scope>
    <source>
        <strain evidence="2 3">EAF2021</strain>
    </source>
</reference>
<protein>
    <recommendedName>
        <fullName evidence="4">Chorein N-terminal domain-containing protein</fullName>
    </recommendedName>
</protein>
<organism evidence="2 3">
    <name type="scientific">Tritrichomonas musculus</name>
    <dbReference type="NCBI Taxonomy" id="1915356"/>
    <lineage>
        <taxon>Eukaryota</taxon>
        <taxon>Metamonada</taxon>
        <taxon>Parabasalia</taxon>
        <taxon>Tritrichomonadida</taxon>
        <taxon>Tritrichomonadidae</taxon>
        <taxon>Tritrichomonas</taxon>
    </lineage>
</organism>
<feature type="compositionally biased region" description="Basic and acidic residues" evidence="1">
    <location>
        <begin position="886"/>
        <end position="900"/>
    </location>
</feature>
<evidence type="ECO:0000313" key="3">
    <source>
        <dbReference type="Proteomes" id="UP001470230"/>
    </source>
</evidence>
<feature type="region of interest" description="Disordered" evidence="1">
    <location>
        <begin position="886"/>
        <end position="918"/>
    </location>
</feature>
<proteinExistence type="predicted"/>